<dbReference type="InterPro" id="IPR000719">
    <property type="entry name" value="Prot_kinase_dom"/>
</dbReference>
<dbReference type="SUPFAM" id="SSF56112">
    <property type="entry name" value="Protein kinase-like (PK-like)"/>
    <property type="match status" value="1"/>
</dbReference>
<name>A0AAV9IU94_CYACA</name>
<evidence type="ECO:0000256" key="4">
    <source>
        <dbReference type="ARBA" id="ARBA00022741"/>
    </source>
</evidence>
<feature type="compositionally biased region" description="Pro residues" evidence="9">
    <location>
        <begin position="424"/>
        <end position="435"/>
    </location>
</feature>
<evidence type="ECO:0000313" key="12">
    <source>
        <dbReference type="Proteomes" id="UP001301350"/>
    </source>
</evidence>
<dbReference type="Pfam" id="PF00069">
    <property type="entry name" value="Pkinase"/>
    <property type="match status" value="2"/>
</dbReference>
<keyword evidence="12" id="KW-1185">Reference proteome</keyword>
<dbReference type="InterPro" id="IPR011009">
    <property type="entry name" value="Kinase-like_dom_sf"/>
</dbReference>
<protein>
    <recommendedName>
        <fullName evidence="1">non-specific serine/threonine protein kinase</fullName>
        <ecNumber evidence="1">2.7.11.1</ecNumber>
    </recommendedName>
</protein>
<dbReference type="PANTHER" id="PTHR22967">
    <property type="entry name" value="SERINE/THREONINE PROTEIN KINASE"/>
    <property type="match status" value="1"/>
</dbReference>
<organism evidence="11 12">
    <name type="scientific">Cyanidium caldarium</name>
    <name type="common">Red alga</name>
    <dbReference type="NCBI Taxonomy" id="2771"/>
    <lineage>
        <taxon>Eukaryota</taxon>
        <taxon>Rhodophyta</taxon>
        <taxon>Bangiophyceae</taxon>
        <taxon>Cyanidiales</taxon>
        <taxon>Cyanidiaceae</taxon>
        <taxon>Cyanidium</taxon>
    </lineage>
</organism>
<reference evidence="11 12" key="1">
    <citation type="submission" date="2022-07" db="EMBL/GenBank/DDBJ databases">
        <title>Genome-wide signatures of adaptation to extreme environments.</title>
        <authorList>
            <person name="Cho C.H."/>
            <person name="Yoon H.S."/>
        </authorList>
    </citation>
    <scope>NUCLEOTIDE SEQUENCE [LARGE SCALE GENOMIC DNA]</scope>
    <source>
        <strain evidence="11 12">DBV 063 E5</strain>
    </source>
</reference>
<dbReference type="GO" id="GO:0005737">
    <property type="term" value="C:cytoplasm"/>
    <property type="evidence" value="ECO:0007669"/>
    <property type="project" value="TreeGrafter"/>
</dbReference>
<evidence type="ECO:0000313" key="11">
    <source>
        <dbReference type="EMBL" id="KAK4535646.1"/>
    </source>
</evidence>
<evidence type="ECO:0000256" key="3">
    <source>
        <dbReference type="ARBA" id="ARBA00022679"/>
    </source>
</evidence>
<accession>A0AAV9IU94</accession>
<evidence type="ECO:0000256" key="9">
    <source>
        <dbReference type="SAM" id="MobiDB-lite"/>
    </source>
</evidence>
<evidence type="ECO:0000256" key="7">
    <source>
        <dbReference type="ARBA" id="ARBA00047899"/>
    </source>
</evidence>
<feature type="domain" description="Protein kinase" evidence="10">
    <location>
        <begin position="55"/>
        <end position="387"/>
    </location>
</feature>
<dbReference type="PROSITE" id="PS50011">
    <property type="entry name" value="PROTEIN_KINASE_DOM"/>
    <property type="match status" value="1"/>
</dbReference>
<feature type="region of interest" description="Disordered" evidence="9">
    <location>
        <begin position="416"/>
        <end position="471"/>
    </location>
</feature>
<dbReference type="SMART" id="SM00220">
    <property type="entry name" value="S_TKc"/>
    <property type="match status" value="1"/>
</dbReference>
<evidence type="ECO:0000256" key="5">
    <source>
        <dbReference type="ARBA" id="ARBA00022777"/>
    </source>
</evidence>
<dbReference type="Gene3D" id="1.10.510.10">
    <property type="entry name" value="Transferase(Phosphotransferase) domain 1"/>
    <property type="match status" value="1"/>
</dbReference>
<evidence type="ECO:0000256" key="1">
    <source>
        <dbReference type="ARBA" id="ARBA00012513"/>
    </source>
</evidence>
<evidence type="ECO:0000256" key="6">
    <source>
        <dbReference type="ARBA" id="ARBA00022840"/>
    </source>
</evidence>
<dbReference type="Proteomes" id="UP001301350">
    <property type="component" value="Unassembled WGS sequence"/>
</dbReference>
<keyword evidence="6" id="KW-0067">ATP-binding</keyword>
<dbReference type="EMBL" id="JANCYW010000005">
    <property type="protein sequence ID" value="KAK4535646.1"/>
    <property type="molecule type" value="Genomic_DNA"/>
</dbReference>
<dbReference type="PROSITE" id="PS00108">
    <property type="entry name" value="PROTEIN_KINASE_ST"/>
    <property type="match status" value="1"/>
</dbReference>
<dbReference type="PANTHER" id="PTHR22967:SF57">
    <property type="entry name" value="AUXILIN, ISOFORM A-RELATED"/>
    <property type="match status" value="1"/>
</dbReference>
<proteinExistence type="predicted"/>
<dbReference type="GO" id="GO:0005524">
    <property type="term" value="F:ATP binding"/>
    <property type="evidence" value="ECO:0007669"/>
    <property type="project" value="InterPro"/>
</dbReference>
<evidence type="ECO:0000256" key="2">
    <source>
        <dbReference type="ARBA" id="ARBA00022527"/>
    </source>
</evidence>
<comment type="catalytic activity">
    <reaction evidence="7">
        <text>L-threonyl-[protein] + ATP = O-phospho-L-threonyl-[protein] + ADP + H(+)</text>
        <dbReference type="Rhea" id="RHEA:46608"/>
        <dbReference type="Rhea" id="RHEA-COMP:11060"/>
        <dbReference type="Rhea" id="RHEA-COMP:11605"/>
        <dbReference type="ChEBI" id="CHEBI:15378"/>
        <dbReference type="ChEBI" id="CHEBI:30013"/>
        <dbReference type="ChEBI" id="CHEBI:30616"/>
        <dbReference type="ChEBI" id="CHEBI:61977"/>
        <dbReference type="ChEBI" id="CHEBI:456216"/>
        <dbReference type="EC" id="2.7.11.1"/>
    </reaction>
</comment>
<evidence type="ECO:0000259" key="10">
    <source>
        <dbReference type="PROSITE" id="PS50011"/>
    </source>
</evidence>
<gene>
    <name evidence="11" type="ORF">CDCA_CDCA05G1671</name>
</gene>
<keyword evidence="4" id="KW-0547">Nucleotide-binding</keyword>
<dbReference type="GO" id="GO:0004674">
    <property type="term" value="F:protein serine/threonine kinase activity"/>
    <property type="evidence" value="ECO:0007669"/>
    <property type="project" value="TreeGrafter"/>
</dbReference>
<comment type="catalytic activity">
    <reaction evidence="8">
        <text>L-seryl-[protein] + ATP = O-phospho-L-seryl-[protein] + ADP + H(+)</text>
        <dbReference type="Rhea" id="RHEA:17989"/>
        <dbReference type="Rhea" id="RHEA-COMP:9863"/>
        <dbReference type="Rhea" id="RHEA-COMP:11604"/>
        <dbReference type="ChEBI" id="CHEBI:15378"/>
        <dbReference type="ChEBI" id="CHEBI:29999"/>
        <dbReference type="ChEBI" id="CHEBI:30616"/>
        <dbReference type="ChEBI" id="CHEBI:83421"/>
        <dbReference type="ChEBI" id="CHEBI:456216"/>
        <dbReference type="EC" id="2.7.11.1"/>
    </reaction>
</comment>
<keyword evidence="2" id="KW-0723">Serine/threonine-protein kinase</keyword>
<dbReference type="AlphaFoldDB" id="A0AAV9IU94"/>
<dbReference type="EC" id="2.7.11.1" evidence="1"/>
<dbReference type="InterPro" id="IPR008271">
    <property type="entry name" value="Ser/Thr_kinase_AS"/>
</dbReference>
<keyword evidence="5" id="KW-0418">Kinase</keyword>
<comment type="caution">
    <text evidence="11">The sequence shown here is derived from an EMBL/GenBank/DDBJ whole genome shotgun (WGS) entry which is preliminary data.</text>
</comment>
<sequence length="471" mass="50715">MLGSFTAAAQRWVSAANAWGQDGWQALFASEAPRDAAAPGTSMGERVVVEGVSYVLLAPPLAHGGYATVYAAQRQAASAPTDTVSTFVVKVTRGAPGDRALQMAVNELEVYRRLEAAIREGAARGAPAPTIVRCHGGRATQDPIGSVYLVLERLHGGALTDLFQQRRVHEVPLEESLLRHIFVDVASAVAFLHALRPEALVHRDVKLENVLLDERTGRWKLCDFGSCTSVSGAVTPVENDGGNPVQFASTRGAIRHPGTSDSFVSPPDRKRMIWEAAQVEGGSTQMYRAPEMADVMVGSLDGHVIGPKVDVWALGCILFTLAYGYHPFEGGGALQIASGIEWSRVDSQRRQHYSPALEILLRGLLEMRPQQRWSTEDALRFAREQWRVGEERATDGRGSEPGEAGWARFADVEEPHSASMMLSPPLPLPPSPPSPGGLVPENGRFRSGGGCPPPPNADSGNQAATDNLIDW</sequence>
<keyword evidence="3" id="KW-0808">Transferase</keyword>
<evidence type="ECO:0000256" key="8">
    <source>
        <dbReference type="ARBA" id="ARBA00048679"/>
    </source>
</evidence>